<keyword evidence="5" id="KW-1185">Reference proteome</keyword>
<sequence>MLVMHSMAKTTPKAPRSELEDWNCGATSFDSTLSHQMAQGDCPKRMFETDLCCRVHDMCYMEEHRSRDHCDEAFCYCLERTVAQPTRDANQTASGCASVSTSFCELVRLFAGIAYSSSRDLMAQQKKAKEALEAEERSRKAMLSSTTAKAMPESTTSPSSTSKASSTTPLLKSSTSTSTPSSVHSTASPAEIGQFVTHKLPLECFDNALSTCTRQLHQCVSEQFGRHNEANERLAPPGENVLLLGVQFAECSTQFCACSAAESARARQASVPRWLLGGEQCARSLGNICSQFQDVPSKQSTGPANVHFWSVSVNYTGFSASLGLVATSTLFLSLLVLVLLGRFCSKALVRSVRKRLQHQESTRKNYTSRSSIRRETLTALRSVSGGQHDGGGPHYLPLAGKESTVSCPNSATTTTTAVAAAVAGDEQSSVVDGPHLLCPHNQPSNHNQNKHYNSKQHKKAHSESNKPLVLNSSQVHLIAGSGNSSSTLSDVSSASS</sequence>
<dbReference type="AlphaFoldDB" id="A0A183BSW3"/>
<evidence type="ECO:0000256" key="1">
    <source>
        <dbReference type="ARBA" id="ARBA00004613"/>
    </source>
</evidence>
<feature type="compositionally biased region" description="Basic and acidic residues" evidence="3">
    <location>
        <begin position="130"/>
        <end position="139"/>
    </location>
</feature>
<reference evidence="6" key="2">
    <citation type="submission" date="2016-06" db="UniProtKB">
        <authorList>
            <consortium name="WormBaseParasite"/>
        </authorList>
    </citation>
    <scope>IDENTIFICATION</scope>
</reference>
<dbReference type="GO" id="GO:0006644">
    <property type="term" value="P:phospholipid metabolic process"/>
    <property type="evidence" value="ECO:0007669"/>
    <property type="project" value="InterPro"/>
</dbReference>
<dbReference type="InterPro" id="IPR033113">
    <property type="entry name" value="PLA2_histidine"/>
</dbReference>
<feature type="transmembrane region" description="Helical" evidence="4">
    <location>
        <begin position="322"/>
        <end position="345"/>
    </location>
</feature>
<keyword evidence="4" id="KW-0812">Transmembrane</keyword>
<keyword evidence="4" id="KW-0472">Membrane</keyword>
<dbReference type="PROSITE" id="PS00118">
    <property type="entry name" value="PA2_HIS"/>
    <property type="match status" value="1"/>
</dbReference>
<dbReference type="InterPro" id="IPR053322">
    <property type="entry name" value="PLA2-like"/>
</dbReference>
<feature type="region of interest" description="Disordered" evidence="3">
    <location>
        <begin position="130"/>
        <end position="186"/>
    </location>
</feature>
<dbReference type="Gene3D" id="1.20.90.10">
    <property type="entry name" value="Phospholipase A2 domain"/>
    <property type="match status" value="1"/>
</dbReference>
<feature type="compositionally biased region" description="Low complexity" evidence="3">
    <location>
        <begin position="154"/>
        <end position="186"/>
    </location>
</feature>
<evidence type="ECO:0000313" key="6">
    <source>
        <dbReference type="WBParaSite" id="GPLIN_000369900"/>
    </source>
</evidence>
<keyword evidence="2" id="KW-0964">Secreted</keyword>
<evidence type="ECO:0000256" key="4">
    <source>
        <dbReference type="SAM" id="Phobius"/>
    </source>
</evidence>
<feature type="region of interest" description="Disordered" evidence="3">
    <location>
        <begin position="430"/>
        <end position="464"/>
    </location>
</feature>
<name>A0A183BSW3_GLOPA</name>
<comment type="subcellular location">
    <subcellularLocation>
        <location evidence="1">Secreted</location>
    </subcellularLocation>
</comment>
<reference evidence="5" key="1">
    <citation type="submission" date="2014-05" db="EMBL/GenBank/DDBJ databases">
        <title>The genome and life-stage specific transcriptomes of Globodera pallida elucidate key aspects of plant parasitism by a cyst nematode.</title>
        <authorList>
            <person name="Cotton J.A."/>
            <person name="Lilley C.J."/>
            <person name="Jones L.M."/>
            <person name="Kikuchi T."/>
            <person name="Reid A.J."/>
            <person name="Thorpe P."/>
            <person name="Tsai I.J."/>
            <person name="Beasley H."/>
            <person name="Blok V."/>
            <person name="Cock P.J.A."/>
            <person name="Van den Akker S.E."/>
            <person name="Holroyd N."/>
            <person name="Hunt M."/>
            <person name="Mantelin S."/>
            <person name="Naghra H."/>
            <person name="Pain A."/>
            <person name="Palomares-Rius J.E."/>
            <person name="Zarowiecki M."/>
            <person name="Berriman M."/>
            <person name="Jones J.T."/>
            <person name="Urwin P.E."/>
        </authorList>
    </citation>
    <scope>NUCLEOTIDE SEQUENCE [LARGE SCALE GENOMIC DNA]</scope>
    <source>
        <strain evidence="5">Lindley</strain>
    </source>
</reference>
<dbReference type="GO" id="GO:0005576">
    <property type="term" value="C:extracellular region"/>
    <property type="evidence" value="ECO:0007669"/>
    <property type="project" value="UniProtKB-SubCell"/>
</dbReference>
<dbReference type="GO" id="GO:0004623">
    <property type="term" value="F:phospholipase A2 activity"/>
    <property type="evidence" value="ECO:0007669"/>
    <property type="project" value="InterPro"/>
</dbReference>
<keyword evidence="4" id="KW-1133">Transmembrane helix</keyword>
<evidence type="ECO:0000256" key="3">
    <source>
        <dbReference type="SAM" id="MobiDB-lite"/>
    </source>
</evidence>
<protein>
    <submittedName>
        <fullName evidence="6">GDNF domain-containing protein</fullName>
    </submittedName>
</protein>
<dbReference type="WBParaSite" id="GPLIN_000369900">
    <property type="protein sequence ID" value="GPLIN_000369900"/>
    <property type="gene ID" value="GPLIN_000369900"/>
</dbReference>
<feature type="compositionally biased region" description="Basic residues" evidence="3">
    <location>
        <begin position="448"/>
        <end position="460"/>
    </location>
</feature>
<dbReference type="SUPFAM" id="SSF48619">
    <property type="entry name" value="Phospholipase A2, PLA2"/>
    <property type="match status" value="1"/>
</dbReference>
<dbReference type="InterPro" id="IPR036444">
    <property type="entry name" value="PLipase_A2_dom_sf"/>
</dbReference>
<dbReference type="GO" id="GO:0050482">
    <property type="term" value="P:arachidonate secretion"/>
    <property type="evidence" value="ECO:0007669"/>
    <property type="project" value="InterPro"/>
</dbReference>
<organism evidence="5 6">
    <name type="scientific">Globodera pallida</name>
    <name type="common">Potato cyst nematode worm</name>
    <name type="synonym">Heterodera pallida</name>
    <dbReference type="NCBI Taxonomy" id="36090"/>
    <lineage>
        <taxon>Eukaryota</taxon>
        <taxon>Metazoa</taxon>
        <taxon>Ecdysozoa</taxon>
        <taxon>Nematoda</taxon>
        <taxon>Chromadorea</taxon>
        <taxon>Rhabditida</taxon>
        <taxon>Tylenchina</taxon>
        <taxon>Tylenchomorpha</taxon>
        <taxon>Tylenchoidea</taxon>
        <taxon>Heteroderidae</taxon>
        <taxon>Heteroderinae</taxon>
        <taxon>Globodera</taxon>
    </lineage>
</organism>
<dbReference type="Proteomes" id="UP000050741">
    <property type="component" value="Unassembled WGS sequence"/>
</dbReference>
<dbReference type="PANTHER" id="PTHR34228:SF5">
    <property type="entry name" value="PHOSPHOLIPASE A(2)-RELATED"/>
    <property type="match status" value="1"/>
</dbReference>
<evidence type="ECO:0000256" key="2">
    <source>
        <dbReference type="ARBA" id="ARBA00022525"/>
    </source>
</evidence>
<evidence type="ECO:0000313" key="5">
    <source>
        <dbReference type="Proteomes" id="UP000050741"/>
    </source>
</evidence>
<feature type="region of interest" description="Disordered" evidence="3">
    <location>
        <begin position="382"/>
        <end position="409"/>
    </location>
</feature>
<accession>A0A183BSW3</accession>
<dbReference type="PANTHER" id="PTHR34228">
    <property type="entry name" value="PROTEIN CBG09474-RELATED"/>
    <property type="match status" value="1"/>
</dbReference>
<proteinExistence type="predicted"/>